<protein>
    <submittedName>
        <fullName evidence="1">Uncharacterized protein</fullName>
    </submittedName>
</protein>
<comment type="caution">
    <text evidence="1">The sequence shown here is derived from an EMBL/GenBank/DDBJ whole genome shotgun (WGS) entry which is preliminary data.</text>
</comment>
<accession>A0A445LT52</accession>
<name>A0A445LT52_GLYSO</name>
<evidence type="ECO:0000313" key="2">
    <source>
        <dbReference type="Proteomes" id="UP000289340"/>
    </source>
</evidence>
<keyword evidence="2" id="KW-1185">Reference proteome</keyword>
<sequence>MFDQKYHRRIKDLESTLSLSSTQKRKEEKPMLASCSSLKQWHAFFCTVEKSMDFNKTLL</sequence>
<reference evidence="1 2" key="1">
    <citation type="submission" date="2018-09" db="EMBL/GenBank/DDBJ databases">
        <title>A high-quality reference genome of wild soybean provides a powerful tool to mine soybean genomes.</title>
        <authorList>
            <person name="Xie M."/>
            <person name="Chung C.Y.L."/>
            <person name="Li M.-W."/>
            <person name="Wong F.-L."/>
            <person name="Chan T.-F."/>
            <person name="Lam H.-M."/>
        </authorList>
    </citation>
    <scope>NUCLEOTIDE SEQUENCE [LARGE SCALE GENOMIC DNA]</scope>
    <source>
        <strain evidence="2">cv. W05</strain>
        <tissue evidence="1">Hypocotyl of etiolated seedlings</tissue>
    </source>
</reference>
<proteinExistence type="predicted"/>
<organism evidence="1 2">
    <name type="scientific">Glycine soja</name>
    <name type="common">Wild soybean</name>
    <dbReference type="NCBI Taxonomy" id="3848"/>
    <lineage>
        <taxon>Eukaryota</taxon>
        <taxon>Viridiplantae</taxon>
        <taxon>Streptophyta</taxon>
        <taxon>Embryophyta</taxon>
        <taxon>Tracheophyta</taxon>
        <taxon>Spermatophyta</taxon>
        <taxon>Magnoliopsida</taxon>
        <taxon>eudicotyledons</taxon>
        <taxon>Gunneridae</taxon>
        <taxon>Pentapetalae</taxon>
        <taxon>rosids</taxon>
        <taxon>fabids</taxon>
        <taxon>Fabales</taxon>
        <taxon>Fabaceae</taxon>
        <taxon>Papilionoideae</taxon>
        <taxon>50 kb inversion clade</taxon>
        <taxon>NPAAA clade</taxon>
        <taxon>indigoferoid/millettioid clade</taxon>
        <taxon>Phaseoleae</taxon>
        <taxon>Glycine</taxon>
        <taxon>Glycine subgen. Soja</taxon>
    </lineage>
</organism>
<dbReference type="Proteomes" id="UP000289340">
    <property type="component" value="Chromosome 2"/>
</dbReference>
<gene>
    <name evidence="1" type="ORF">D0Y65_004636</name>
</gene>
<dbReference type="EMBL" id="QZWG01000002">
    <property type="protein sequence ID" value="RZC26037.1"/>
    <property type="molecule type" value="Genomic_DNA"/>
</dbReference>
<dbReference type="AlphaFoldDB" id="A0A445LT52"/>
<evidence type="ECO:0000313" key="1">
    <source>
        <dbReference type="EMBL" id="RZC26037.1"/>
    </source>
</evidence>